<dbReference type="RefSeq" id="YP_010510310.1">
    <property type="nucleotide sequence ID" value="NC_067218.1"/>
</dbReference>
<name>A0AAE7S3Q0_9CAUD</name>
<feature type="transmembrane region" description="Helical" evidence="1">
    <location>
        <begin position="5"/>
        <end position="21"/>
    </location>
</feature>
<evidence type="ECO:0000256" key="1">
    <source>
        <dbReference type="SAM" id="Phobius"/>
    </source>
</evidence>
<dbReference type="Proteomes" id="UP000828083">
    <property type="component" value="Segment"/>
</dbReference>
<evidence type="ECO:0000313" key="3">
    <source>
        <dbReference type="Proteomes" id="UP000828083"/>
    </source>
</evidence>
<gene>
    <name evidence="2" type="primary">gp_78041</name>
</gene>
<dbReference type="EMBL" id="MZ130500">
    <property type="protein sequence ID" value="QWM91370.1"/>
    <property type="molecule type" value="Genomic_DNA"/>
</dbReference>
<dbReference type="KEGG" id="vg:75687825"/>
<organism evidence="2 3">
    <name type="scientific">uncultured phage cr23_1</name>
    <dbReference type="NCBI Taxonomy" id="2986419"/>
    <lineage>
        <taxon>Viruses</taxon>
        <taxon>Duplodnaviria</taxon>
        <taxon>Heunggongvirae</taxon>
        <taxon>Uroviricota</taxon>
        <taxon>Caudoviricetes</taxon>
        <taxon>Crassvirales</taxon>
        <taxon>Suoliviridae</taxon>
        <taxon>Uncouvirinae</taxon>
        <taxon>Aurodevirus</taxon>
        <taxon>Aurodevirus hiberniae</taxon>
    </lineage>
</organism>
<evidence type="ECO:0000313" key="2">
    <source>
        <dbReference type="EMBL" id="QWM91370.1"/>
    </source>
</evidence>
<keyword evidence="1" id="KW-1133">Transmembrane helix</keyword>
<sequence length="56" mass="6083">MKGFIIFFVYIVLTLIILSSLGPTTKAGMGCYAAFSTVYVGILAIMIGCKEEDNEE</sequence>
<reference evidence="2 3" key="1">
    <citation type="submission" date="2021-04" db="EMBL/GenBank/DDBJ databases">
        <authorList>
            <person name="Shkoporov A.N."/>
            <person name="Stockdale S.R."/>
            <person name="Guerin E."/>
            <person name="Ross R.P."/>
            <person name="Hill C."/>
        </authorList>
    </citation>
    <scope>NUCLEOTIDE SEQUENCE [LARGE SCALE GENOMIC DNA]</scope>
    <source>
        <strain evidence="3">cr23_1</strain>
    </source>
</reference>
<accession>A0AAE7S3Q0</accession>
<proteinExistence type="predicted"/>
<feature type="transmembrane region" description="Helical" evidence="1">
    <location>
        <begin position="27"/>
        <end position="49"/>
    </location>
</feature>
<keyword evidence="1" id="KW-0472">Membrane</keyword>
<keyword evidence="1" id="KW-0812">Transmembrane</keyword>
<keyword evidence="3" id="KW-1185">Reference proteome</keyword>
<protein>
    <submittedName>
        <fullName evidence="2">Uncharacterized protein</fullName>
    </submittedName>
</protein>
<dbReference type="GeneID" id="75687825"/>